<dbReference type="KEGG" id="ccar:109107074"/>
<accession>A0A9Q9VI66</accession>
<dbReference type="AlphaFoldDB" id="A0A9Q9VI66"/>
<gene>
    <name evidence="2" type="primary">LOC109107074</name>
</gene>
<evidence type="ECO:0000313" key="2">
    <source>
        <dbReference type="RefSeq" id="XP_018975887.1"/>
    </source>
</evidence>
<dbReference type="GeneID" id="109107074"/>
<protein>
    <submittedName>
        <fullName evidence="2">Uncharacterized protein LOC109107074 isoform X1</fullName>
    </submittedName>
</protein>
<sequence length="116" mass="12766">MGMASCPCRTTNCGNGKERRWKQPSRGSLEEDSGTPGLGMRRGDIRAASASQLPSETFSSVDLRQDSQRLQWHWQWSMLSSLQRSPSTNSEAEAQLSQSLRDSVFAAGFKSVVVCP</sequence>
<evidence type="ECO:0000256" key="1">
    <source>
        <dbReference type="SAM" id="MobiDB-lite"/>
    </source>
</evidence>
<name>A0A9Q9VI66_CYPCA</name>
<organism evidence="2">
    <name type="scientific">Cyprinus carpio</name>
    <name type="common">Common carp</name>
    <dbReference type="NCBI Taxonomy" id="7962"/>
    <lineage>
        <taxon>Eukaryota</taxon>
        <taxon>Metazoa</taxon>
        <taxon>Chordata</taxon>
        <taxon>Craniata</taxon>
        <taxon>Vertebrata</taxon>
        <taxon>Euteleostomi</taxon>
        <taxon>Actinopterygii</taxon>
        <taxon>Neopterygii</taxon>
        <taxon>Teleostei</taxon>
        <taxon>Ostariophysi</taxon>
        <taxon>Cypriniformes</taxon>
        <taxon>Cyprinidae</taxon>
        <taxon>Cyprininae</taxon>
        <taxon>Cyprinus</taxon>
    </lineage>
</organism>
<proteinExistence type="predicted"/>
<feature type="region of interest" description="Disordered" evidence="1">
    <location>
        <begin position="1"/>
        <end position="44"/>
    </location>
</feature>
<dbReference type="Proteomes" id="UP001155660">
    <property type="component" value="Chromosome B9"/>
</dbReference>
<dbReference type="RefSeq" id="XP_018975887.1">
    <property type="nucleotide sequence ID" value="XM_019120342.2"/>
</dbReference>
<reference evidence="2" key="1">
    <citation type="submission" date="2025-08" db="UniProtKB">
        <authorList>
            <consortium name="RefSeq"/>
        </authorList>
    </citation>
    <scope>IDENTIFICATION</scope>
    <source>
        <tissue evidence="2">Muscle</tissue>
    </source>
</reference>